<feature type="signal peptide" evidence="1">
    <location>
        <begin position="1"/>
        <end position="21"/>
    </location>
</feature>
<dbReference type="EMBL" id="JACXWA010000055">
    <property type="protein sequence ID" value="MBD3870361.1"/>
    <property type="molecule type" value="Genomic_DNA"/>
</dbReference>
<gene>
    <name evidence="2" type="ORF">IFJ97_03245</name>
</gene>
<evidence type="ECO:0000256" key="1">
    <source>
        <dbReference type="SAM" id="SignalP"/>
    </source>
</evidence>
<accession>A0A8J6YBC7</accession>
<dbReference type="Proteomes" id="UP000598633">
    <property type="component" value="Unassembled WGS sequence"/>
</dbReference>
<keyword evidence="1" id="KW-0732">Signal</keyword>
<reference evidence="2 3" key="1">
    <citation type="submission" date="2020-08" db="EMBL/GenBank/DDBJ databases">
        <title>Acidobacteriota in marine sediments use diverse sulfur dissimilation pathways.</title>
        <authorList>
            <person name="Wasmund K."/>
        </authorList>
    </citation>
    <scope>NUCLEOTIDE SEQUENCE [LARGE SCALE GENOMIC DNA]</scope>
    <source>
        <strain evidence="2">MAG AM3-A</strain>
    </source>
</reference>
<organism evidence="2 3">
    <name type="scientific">Candidatus Sulfomarinibacter kjeldsenii</name>
    <dbReference type="NCBI Taxonomy" id="2885994"/>
    <lineage>
        <taxon>Bacteria</taxon>
        <taxon>Pseudomonadati</taxon>
        <taxon>Acidobacteriota</taxon>
        <taxon>Thermoanaerobaculia</taxon>
        <taxon>Thermoanaerobaculales</taxon>
        <taxon>Candidatus Sulfomarinibacteraceae</taxon>
        <taxon>Candidatus Sulfomarinibacter</taxon>
    </lineage>
</organism>
<evidence type="ECO:0000313" key="2">
    <source>
        <dbReference type="EMBL" id="MBD3870361.1"/>
    </source>
</evidence>
<dbReference type="AlphaFoldDB" id="A0A8J6YBC7"/>
<proteinExistence type="predicted"/>
<comment type="caution">
    <text evidence="2">The sequence shown here is derived from an EMBL/GenBank/DDBJ whole genome shotgun (WGS) entry which is preliminary data.</text>
</comment>
<evidence type="ECO:0000313" key="3">
    <source>
        <dbReference type="Proteomes" id="UP000598633"/>
    </source>
</evidence>
<feature type="chain" id="PRO_5035270490" evidence="1">
    <location>
        <begin position="22"/>
        <end position="386"/>
    </location>
</feature>
<sequence length="386" mass="40345">MHRSTITFVFLALFVASSALAISPGDDLLISGAARTSRWSADLYINNPGATGVTVEVWWLNRDPSITNPAPESYSVGAEETLILDDVILNEFGLNRAEGAFRVTTTGGEVTANLIVFTGAGGDSGTYGSGFEGIPASSATSAGEFTTLAGMVLTADFYTNLFALAGANGVTMDVDLLDPNGDLLDTTQVVLTGYAPWFSSVENLWDVASFENGTALVRVSAGSMVMLGSKVDRTSKDPTTVEQAFGAGGGSIDGTYQFAVYDDLGFASGGNLEIVDAVVDVINGTFVNYDKVDGGGFPECPVIFQWGFDLAPTPVEDFASGVQYAEVYPEGDDFDGGTITYTITFTIDDNVGFSGTLDAVGSEFSGLDTGCNGTFPQQDLYGGKSN</sequence>
<name>A0A8J6YBC7_9BACT</name>
<protein>
    <submittedName>
        <fullName evidence="2">Uncharacterized protein</fullName>
    </submittedName>
</protein>